<reference evidence="1 2" key="1">
    <citation type="submission" date="2021-02" db="EMBL/GenBank/DDBJ databases">
        <title>De Novo genome assembly of isolated myxobacteria.</title>
        <authorList>
            <person name="Stevens D.C."/>
        </authorList>
    </citation>
    <scope>NUCLEOTIDE SEQUENCE [LARGE SCALE GENOMIC DNA]</scope>
    <source>
        <strain evidence="2">SCPEA02</strain>
    </source>
</reference>
<evidence type="ECO:0000313" key="1">
    <source>
        <dbReference type="EMBL" id="QSQ23955.1"/>
    </source>
</evidence>
<protein>
    <submittedName>
        <fullName evidence="1">Uncharacterized protein</fullName>
    </submittedName>
</protein>
<organism evidence="1 2">
    <name type="scientific">Pyxidicoccus parkwayensis</name>
    <dbReference type="NCBI Taxonomy" id="2813578"/>
    <lineage>
        <taxon>Bacteria</taxon>
        <taxon>Pseudomonadati</taxon>
        <taxon>Myxococcota</taxon>
        <taxon>Myxococcia</taxon>
        <taxon>Myxococcales</taxon>
        <taxon>Cystobacterineae</taxon>
        <taxon>Myxococcaceae</taxon>
        <taxon>Pyxidicoccus</taxon>
    </lineage>
</organism>
<gene>
    <name evidence="1" type="ORF">JY651_02935</name>
</gene>
<name>A0ABX7NYF2_9BACT</name>
<dbReference type="RefSeq" id="WP_206725525.1">
    <property type="nucleotide sequence ID" value="NZ_CP071090.1"/>
</dbReference>
<dbReference type="EMBL" id="CP071090">
    <property type="protein sequence ID" value="QSQ23955.1"/>
    <property type="molecule type" value="Genomic_DNA"/>
</dbReference>
<accession>A0ABX7NYF2</accession>
<keyword evidence="2" id="KW-1185">Reference proteome</keyword>
<evidence type="ECO:0000313" key="2">
    <source>
        <dbReference type="Proteomes" id="UP000662747"/>
    </source>
</evidence>
<sequence>MASKHPKEYVYLFFQTQEVNILEGFNVELRVMGVPKDPPNVPENVTDLVHLPTHAGNPVKEHPQAYVEIVVDRAAKVAHVKGIKPGAYAAEVVASLHEGAHHPRELKAVAQAYVDESDVLLYAPDGRVYWLPTEMWTKAQSFDPKHPHDMKHLAKALLPLIKNEAVVANIPREVGFDGSEAPPRQTSLAPSAPAEPVTCFLLNLNSILLSYTPDQKLDAKEQDASPFVSRKS</sequence>
<proteinExistence type="predicted"/>
<dbReference type="Proteomes" id="UP000662747">
    <property type="component" value="Chromosome"/>
</dbReference>